<comment type="caution">
    <text evidence="1">The sequence shown here is derived from an EMBL/GenBank/DDBJ whole genome shotgun (WGS) entry which is preliminary data.</text>
</comment>
<dbReference type="Proteomes" id="UP000314294">
    <property type="component" value="Unassembled WGS sequence"/>
</dbReference>
<keyword evidence="2" id="KW-1185">Reference proteome</keyword>
<sequence>MGQEGVRAGQRPTVRKHLEAELEELESLWVATHPGGSDISIPTARHCLSLPTTKTFSLISRPPGYRGPRGRLLPKGPEPLLGSLTCLHPPPIFFQDL</sequence>
<protein>
    <submittedName>
        <fullName evidence="1">Uncharacterized protein</fullName>
    </submittedName>
</protein>
<proteinExistence type="predicted"/>
<gene>
    <name evidence="1" type="ORF">EYF80_021153</name>
</gene>
<dbReference type="AlphaFoldDB" id="A0A4Z2HS21"/>
<accession>A0A4Z2HS21</accession>
<name>A0A4Z2HS21_9TELE</name>
<evidence type="ECO:0000313" key="2">
    <source>
        <dbReference type="Proteomes" id="UP000314294"/>
    </source>
</evidence>
<evidence type="ECO:0000313" key="1">
    <source>
        <dbReference type="EMBL" id="TNN68639.1"/>
    </source>
</evidence>
<organism evidence="1 2">
    <name type="scientific">Liparis tanakae</name>
    <name type="common">Tanaka's snailfish</name>
    <dbReference type="NCBI Taxonomy" id="230148"/>
    <lineage>
        <taxon>Eukaryota</taxon>
        <taxon>Metazoa</taxon>
        <taxon>Chordata</taxon>
        <taxon>Craniata</taxon>
        <taxon>Vertebrata</taxon>
        <taxon>Euteleostomi</taxon>
        <taxon>Actinopterygii</taxon>
        <taxon>Neopterygii</taxon>
        <taxon>Teleostei</taxon>
        <taxon>Neoteleostei</taxon>
        <taxon>Acanthomorphata</taxon>
        <taxon>Eupercaria</taxon>
        <taxon>Perciformes</taxon>
        <taxon>Cottioidei</taxon>
        <taxon>Cottales</taxon>
        <taxon>Liparidae</taxon>
        <taxon>Liparis</taxon>
    </lineage>
</organism>
<dbReference type="EMBL" id="SRLO01000187">
    <property type="protein sequence ID" value="TNN68639.1"/>
    <property type="molecule type" value="Genomic_DNA"/>
</dbReference>
<reference evidence="1 2" key="1">
    <citation type="submission" date="2019-03" db="EMBL/GenBank/DDBJ databases">
        <title>First draft genome of Liparis tanakae, snailfish: a comprehensive survey of snailfish specific genes.</title>
        <authorList>
            <person name="Kim W."/>
            <person name="Song I."/>
            <person name="Jeong J.-H."/>
            <person name="Kim D."/>
            <person name="Kim S."/>
            <person name="Ryu S."/>
            <person name="Song J.Y."/>
            <person name="Lee S.K."/>
        </authorList>
    </citation>
    <scope>NUCLEOTIDE SEQUENCE [LARGE SCALE GENOMIC DNA]</scope>
    <source>
        <tissue evidence="1">Muscle</tissue>
    </source>
</reference>